<accession>A0A059CMC1</accession>
<evidence type="ECO:0000313" key="1">
    <source>
        <dbReference type="EMBL" id="KCW79341.1"/>
    </source>
</evidence>
<dbReference type="AlphaFoldDB" id="A0A059CMC1"/>
<dbReference type="Gramene" id="KCW79341">
    <property type="protein sequence ID" value="KCW79341"/>
    <property type="gene ID" value="EUGRSUZ_C00761"/>
</dbReference>
<reference evidence="1" key="1">
    <citation type="submission" date="2013-07" db="EMBL/GenBank/DDBJ databases">
        <title>The genome of Eucalyptus grandis.</title>
        <authorList>
            <person name="Schmutz J."/>
            <person name="Hayes R."/>
            <person name="Myburg A."/>
            <person name="Tuskan G."/>
            <person name="Grattapaglia D."/>
            <person name="Rokhsar D.S."/>
        </authorList>
    </citation>
    <scope>NUCLEOTIDE SEQUENCE</scope>
    <source>
        <tissue evidence="1">Leaf extractions</tissue>
    </source>
</reference>
<dbReference type="EMBL" id="KK198755">
    <property type="protein sequence ID" value="KCW79341.1"/>
    <property type="molecule type" value="Genomic_DNA"/>
</dbReference>
<gene>
    <name evidence="1" type="ORF">EUGRSUZ_C00761</name>
</gene>
<sequence length="80" mass="9036">MGKGSFFNLESSLLEKSQGDPSFPCPFHQSILLDISFLSPFRCYALRNKVENKHSSRSLCLPCIESTTQMNKLYSNNSKS</sequence>
<protein>
    <submittedName>
        <fullName evidence="1">Uncharacterized protein</fullName>
    </submittedName>
</protein>
<proteinExistence type="predicted"/>
<dbReference type="InParanoid" id="A0A059CMC1"/>
<name>A0A059CMC1_EUCGR</name>
<organism evidence="1">
    <name type="scientific">Eucalyptus grandis</name>
    <name type="common">Flooded gum</name>
    <dbReference type="NCBI Taxonomy" id="71139"/>
    <lineage>
        <taxon>Eukaryota</taxon>
        <taxon>Viridiplantae</taxon>
        <taxon>Streptophyta</taxon>
        <taxon>Embryophyta</taxon>
        <taxon>Tracheophyta</taxon>
        <taxon>Spermatophyta</taxon>
        <taxon>Magnoliopsida</taxon>
        <taxon>eudicotyledons</taxon>
        <taxon>Gunneridae</taxon>
        <taxon>Pentapetalae</taxon>
        <taxon>rosids</taxon>
        <taxon>malvids</taxon>
        <taxon>Myrtales</taxon>
        <taxon>Myrtaceae</taxon>
        <taxon>Myrtoideae</taxon>
        <taxon>Eucalypteae</taxon>
        <taxon>Eucalyptus</taxon>
    </lineage>
</organism>